<proteinExistence type="predicted"/>
<dbReference type="SUPFAM" id="SSF52540">
    <property type="entry name" value="P-loop containing nucleoside triphosphate hydrolases"/>
    <property type="match status" value="1"/>
</dbReference>
<dbReference type="Pfam" id="PF04326">
    <property type="entry name" value="SLFN_AlbA_2"/>
    <property type="match status" value="1"/>
</dbReference>
<dbReference type="AlphaFoldDB" id="A0A6B2MMN1"/>
<name>A0A6B2MMN1_9BURK</name>
<dbReference type="SUPFAM" id="SSF48452">
    <property type="entry name" value="TPR-like"/>
    <property type="match status" value="1"/>
</dbReference>
<dbReference type="RefSeq" id="WP_163125938.1">
    <property type="nucleotide sequence ID" value="NZ_JAAEAM010000053.1"/>
</dbReference>
<dbReference type="InterPro" id="IPR007421">
    <property type="entry name" value="Schlafen_AlbA_2_dom"/>
</dbReference>
<comment type="caution">
    <text evidence="2">The sequence shown here is derived from an EMBL/GenBank/DDBJ whole genome shotgun (WGS) entry which is preliminary data.</text>
</comment>
<evidence type="ECO:0000259" key="1">
    <source>
        <dbReference type="Pfam" id="PF04326"/>
    </source>
</evidence>
<evidence type="ECO:0000313" key="2">
    <source>
        <dbReference type="EMBL" id="NDV76735.1"/>
    </source>
</evidence>
<reference evidence="2" key="1">
    <citation type="submission" date="2019-11" db="EMBL/GenBank/DDBJ databases">
        <title>Burkholderia cenocepacia CF.</title>
        <authorList>
            <person name="Vianna E.F."/>
            <person name="Marques E.A."/>
            <person name="Albano R.M."/>
            <person name="Leao R.S."/>
        </authorList>
    </citation>
    <scope>NUCLEOTIDE SEQUENCE</scope>
    <source>
        <strain evidence="2">MS-2140</strain>
    </source>
</reference>
<sequence length="840" mass="94676">MVAITNLKEAVMACLARGDVSVDLINILRTRAGAFVERESELWDYKCGFGATKLDQAELVRDILAFHNSFGGYLLFGVADDGSLCGCDGLDEQSVRQWVRTYALTDVQVAVATHRIEQCDVTLVYVPKRERSDVPVAISRLGPDLQSKKGSLFKPGDIFFRTNDSSQLIRGSDDLRFLMSERRHASDNISRSLSITLTQNNLPDRSIIFGKFFGREEVKEELWNWLADQMSRYRVLAGPGGVGKTSAAYSFCEEVCTESPLGLDQVVWLSAKRNQFSAARNENIPLPYKEESRIFGESYSSFDTLLDALSYHLAISDDEWEGIERLMKMRRLTESLSVLRSLIVIDDLDSLSPDDQRMAVEFAMSIGTAKSRFLFTTRKNYLAPLSSTIELRGLKDDAFKEFSDYLQEIYGRKLQPSELKSLEQNTGGSPLFVESIFRLLKLGERFGEALSRWKEADGEAVRAASFRKELEQLTWASKKVLFAMSMFESVSLVEVRKMSELEASEVEAAVTELDRLFLIQSKEIGRDARFEVAPNLKRLLQDLKVDLIPNHAEISRRATTLRSETKTGQARGRDKDVANAIRQAMSHLGEGSVENARITIESVLNTHKKSADLWMVYARCLTAKEPIDTAKVRHAFQESYRHGKREPQLFLKWIDFELQYGHSNAAVDVSEKGAAVLNGSANFHEWLAQQAAAHYKRGREREVRREFIDAMGDLRQASTLASKAIRKAPAAAKPSIIPFSQQVNDSAWALVNQPGQFLIIDKYEVARSAINMGDRRVACLLRLIDAAEAATQEPSFFSRNQAKLQEWIDEISAYIRSSKSPLVSEKFERLSEKLASVYKT</sequence>
<gene>
    <name evidence="2" type="ORF">GFJ35_32500</name>
</gene>
<dbReference type="InterPro" id="IPR011990">
    <property type="entry name" value="TPR-like_helical_dom_sf"/>
</dbReference>
<dbReference type="InterPro" id="IPR038461">
    <property type="entry name" value="Schlafen_AlbA_2_dom_sf"/>
</dbReference>
<dbReference type="InterPro" id="IPR027417">
    <property type="entry name" value="P-loop_NTPase"/>
</dbReference>
<dbReference type="Gene3D" id="3.40.50.300">
    <property type="entry name" value="P-loop containing nucleotide triphosphate hydrolases"/>
    <property type="match status" value="1"/>
</dbReference>
<accession>A0A6B2MMN1</accession>
<dbReference type="EMBL" id="JAAEAM010000053">
    <property type="protein sequence ID" value="NDV76735.1"/>
    <property type="molecule type" value="Genomic_DNA"/>
</dbReference>
<feature type="domain" description="Schlafen AlbA-2" evidence="1">
    <location>
        <begin position="39"/>
        <end position="168"/>
    </location>
</feature>
<protein>
    <recommendedName>
        <fullName evidence="1">Schlafen AlbA-2 domain-containing protein</fullName>
    </recommendedName>
</protein>
<dbReference type="Gene3D" id="1.25.40.10">
    <property type="entry name" value="Tetratricopeptide repeat domain"/>
    <property type="match status" value="1"/>
</dbReference>
<dbReference type="Gene3D" id="3.30.950.30">
    <property type="entry name" value="Schlafen, AAA domain"/>
    <property type="match status" value="1"/>
</dbReference>
<dbReference type="GO" id="GO:0043531">
    <property type="term" value="F:ADP binding"/>
    <property type="evidence" value="ECO:0007669"/>
    <property type="project" value="InterPro"/>
</dbReference>
<organism evidence="2">
    <name type="scientific">Burkholderia cenocepacia</name>
    <dbReference type="NCBI Taxonomy" id="95486"/>
    <lineage>
        <taxon>Bacteria</taxon>
        <taxon>Pseudomonadati</taxon>
        <taxon>Pseudomonadota</taxon>
        <taxon>Betaproteobacteria</taxon>
        <taxon>Burkholderiales</taxon>
        <taxon>Burkholderiaceae</taxon>
        <taxon>Burkholderia</taxon>
        <taxon>Burkholderia cepacia complex</taxon>
    </lineage>
</organism>